<comment type="caution">
    <text evidence="9">The sequence shown here is derived from an EMBL/GenBank/DDBJ whole genome shotgun (WGS) entry which is preliminary data.</text>
</comment>
<feature type="domain" description="Tyr recombinase" evidence="7">
    <location>
        <begin position="175"/>
        <end position="381"/>
    </location>
</feature>
<dbReference type="InterPro" id="IPR013762">
    <property type="entry name" value="Integrase-like_cat_sf"/>
</dbReference>
<dbReference type="Proteomes" id="UP000190973">
    <property type="component" value="Unassembled WGS sequence"/>
</dbReference>
<organism evidence="9 10">
    <name type="scientific">Clostridium beijerinckii</name>
    <name type="common">Clostridium MP</name>
    <dbReference type="NCBI Taxonomy" id="1520"/>
    <lineage>
        <taxon>Bacteria</taxon>
        <taxon>Bacillati</taxon>
        <taxon>Bacillota</taxon>
        <taxon>Clostridia</taxon>
        <taxon>Eubacteriales</taxon>
        <taxon>Clostridiaceae</taxon>
        <taxon>Clostridium</taxon>
    </lineage>
</organism>
<evidence type="ECO:0000313" key="9">
    <source>
        <dbReference type="EMBL" id="OOM59734.1"/>
    </source>
</evidence>
<dbReference type="GO" id="GO:0015074">
    <property type="term" value="P:DNA integration"/>
    <property type="evidence" value="ECO:0007669"/>
    <property type="project" value="UniProtKB-KW"/>
</dbReference>
<dbReference type="Pfam" id="PF14659">
    <property type="entry name" value="Phage_int_SAM_3"/>
    <property type="match status" value="1"/>
</dbReference>
<dbReference type="InterPro" id="IPR044068">
    <property type="entry name" value="CB"/>
</dbReference>
<gene>
    <name evidence="9" type="ORF">CLBCK_33240</name>
</gene>
<dbReference type="Pfam" id="PF00589">
    <property type="entry name" value="Phage_integrase"/>
    <property type="match status" value="1"/>
</dbReference>
<evidence type="ECO:0000259" key="8">
    <source>
        <dbReference type="PROSITE" id="PS51900"/>
    </source>
</evidence>
<proteinExistence type="inferred from homology"/>
<evidence type="ECO:0000256" key="5">
    <source>
        <dbReference type="ARBA" id="ARBA00023172"/>
    </source>
</evidence>
<dbReference type="GO" id="GO:0006310">
    <property type="term" value="P:DNA recombination"/>
    <property type="evidence" value="ECO:0007669"/>
    <property type="project" value="UniProtKB-KW"/>
</dbReference>
<sequence>MAVKTNYKKNGTNYFRVSAVLGTDSKGKRILKEFYGKSKSEAEEKKREYLEGIKNGLNIDTKRVLLGELIHTWLFETIRVSDRIKPTTFEKYEGLYRNYVKDSPLYSIKLSELKALQVQRYYNGLSDIGKSRNLIENLNKLLKQFFNYAVDEGYLSKNPCLGKKIVIPGEKKPRKEVQHFSDEEIGILVSNLKDNRYRELILLSLGTGLRRGELLALTWEDIDLKNKIVKVNKSLAKVYIIAGDGSKERKQIIQVPKTRGSIREVSFPDNLTSIFKDIRIKQRRDRLKCGESYEVSDYVFTTSSGSLIDVTNLSHAWEHLLKKCKLPHKKFHALRHTFATKLFENEVALKTVSELLGHSSIDMTANTYTHVIPKQKSDAVEKLNYIFNL</sequence>
<dbReference type="InterPro" id="IPR004107">
    <property type="entry name" value="Integrase_SAM-like_N"/>
</dbReference>
<dbReference type="PROSITE" id="PS51898">
    <property type="entry name" value="TYR_RECOMBINASE"/>
    <property type="match status" value="1"/>
</dbReference>
<dbReference type="Gene3D" id="1.10.150.130">
    <property type="match status" value="1"/>
</dbReference>
<dbReference type="AlphaFoldDB" id="A0A1S8S2R7"/>
<dbReference type="SUPFAM" id="SSF56349">
    <property type="entry name" value="DNA breaking-rejoining enzymes"/>
    <property type="match status" value="1"/>
</dbReference>
<evidence type="ECO:0000256" key="3">
    <source>
        <dbReference type="ARBA" id="ARBA00022908"/>
    </source>
</evidence>
<dbReference type="InterPro" id="IPR002104">
    <property type="entry name" value="Integrase_catalytic"/>
</dbReference>
<comment type="function">
    <text evidence="1">Site-specific tyrosine recombinase, which acts by catalyzing the cutting and rejoining of the recombining DNA molecules.</text>
</comment>
<dbReference type="GO" id="GO:0003677">
    <property type="term" value="F:DNA binding"/>
    <property type="evidence" value="ECO:0007669"/>
    <property type="project" value="UniProtKB-UniRule"/>
</dbReference>
<evidence type="ECO:0000313" key="10">
    <source>
        <dbReference type="Proteomes" id="UP000190973"/>
    </source>
</evidence>
<keyword evidence="5" id="KW-0233">DNA recombination</keyword>
<keyword evidence="4 6" id="KW-0238">DNA-binding</keyword>
<name>A0A1S8S2R7_CLOBE</name>
<evidence type="ECO:0000256" key="1">
    <source>
        <dbReference type="ARBA" id="ARBA00003283"/>
    </source>
</evidence>
<dbReference type="PANTHER" id="PTHR30349">
    <property type="entry name" value="PHAGE INTEGRASE-RELATED"/>
    <property type="match status" value="1"/>
</dbReference>
<evidence type="ECO:0000259" key="7">
    <source>
        <dbReference type="PROSITE" id="PS51898"/>
    </source>
</evidence>
<evidence type="ECO:0000256" key="2">
    <source>
        <dbReference type="ARBA" id="ARBA00008857"/>
    </source>
</evidence>
<dbReference type="Gene3D" id="1.10.443.10">
    <property type="entry name" value="Intergrase catalytic core"/>
    <property type="match status" value="1"/>
</dbReference>
<dbReference type="InterPro" id="IPR010998">
    <property type="entry name" value="Integrase_recombinase_N"/>
</dbReference>
<dbReference type="InterPro" id="IPR011010">
    <property type="entry name" value="DNA_brk_join_enz"/>
</dbReference>
<evidence type="ECO:0000256" key="6">
    <source>
        <dbReference type="PROSITE-ProRule" id="PRU01248"/>
    </source>
</evidence>
<dbReference type="InterPro" id="IPR050090">
    <property type="entry name" value="Tyrosine_recombinase_XerCD"/>
</dbReference>
<comment type="similarity">
    <text evidence="2">Belongs to the 'phage' integrase family.</text>
</comment>
<dbReference type="PANTHER" id="PTHR30349:SF64">
    <property type="entry name" value="PROPHAGE INTEGRASE INTD-RELATED"/>
    <property type="match status" value="1"/>
</dbReference>
<dbReference type="CDD" id="cd01189">
    <property type="entry name" value="INT_ICEBs1_C_like"/>
    <property type="match status" value="1"/>
</dbReference>
<dbReference type="RefSeq" id="WP_077839734.1">
    <property type="nucleotide sequence ID" value="NZ_JABTAE010000001.1"/>
</dbReference>
<evidence type="ECO:0000256" key="4">
    <source>
        <dbReference type="ARBA" id="ARBA00023125"/>
    </source>
</evidence>
<reference evidence="9 10" key="1">
    <citation type="submission" date="2016-05" db="EMBL/GenBank/DDBJ databases">
        <title>Microbial solvent formation.</title>
        <authorList>
            <person name="Poehlein A."/>
            <person name="Montoya Solano J.D."/>
            <person name="Flitsch S."/>
            <person name="Krabben P."/>
            <person name="Duerre P."/>
            <person name="Daniel R."/>
        </authorList>
    </citation>
    <scope>NUCLEOTIDE SEQUENCE [LARGE SCALE GENOMIC DNA]</scope>
    <source>
        <strain evidence="9 10">DSM 53</strain>
    </source>
</reference>
<protein>
    <submittedName>
        <fullName evidence="9">Transposase from transposon</fullName>
    </submittedName>
</protein>
<dbReference type="PROSITE" id="PS51900">
    <property type="entry name" value="CB"/>
    <property type="match status" value="1"/>
</dbReference>
<keyword evidence="3" id="KW-0229">DNA integration</keyword>
<feature type="domain" description="Core-binding (CB)" evidence="8">
    <location>
        <begin position="64"/>
        <end position="150"/>
    </location>
</feature>
<dbReference type="EMBL" id="LZZI01000068">
    <property type="protein sequence ID" value="OOM59734.1"/>
    <property type="molecule type" value="Genomic_DNA"/>
</dbReference>
<accession>A0A1S8S2R7</accession>